<comment type="caution">
    <text evidence="1">The sequence shown here is derived from an EMBL/GenBank/DDBJ whole genome shotgun (WGS) entry which is preliminary data.</text>
</comment>
<evidence type="ECO:0000313" key="1">
    <source>
        <dbReference type="EMBL" id="HAR50385.1"/>
    </source>
</evidence>
<gene>
    <name evidence="1" type="ORF">DCS45_00730</name>
</gene>
<reference evidence="1 2" key="1">
    <citation type="journal article" date="2018" name="Nat. Biotechnol.">
        <title>A standardized bacterial taxonomy based on genome phylogeny substantially revises the tree of life.</title>
        <authorList>
            <person name="Parks D.H."/>
            <person name="Chuvochina M."/>
            <person name="Waite D.W."/>
            <person name="Rinke C."/>
            <person name="Skarshewski A."/>
            <person name="Chaumeil P.A."/>
            <person name="Hugenholtz P."/>
        </authorList>
    </citation>
    <scope>NUCLEOTIDE SEQUENCE [LARGE SCALE GENOMIC DNA]</scope>
    <source>
        <strain evidence="1">UBA9169</strain>
    </source>
</reference>
<dbReference type="AlphaFoldDB" id="A0A348W773"/>
<dbReference type="Proteomes" id="UP000264719">
    <property type="component" value="Unassembled WGS sequence"/>
</dbReference>
<proteinExistence type="predicted"/>
<protein>
    <submittedName>
        <fullName evidence="1">Uncharacterized protein</fullName>
    </submittedName>
</protein>
<evidence type="ECO:0000313" key="2">
    <source>
        <dbReference type="Proteomes" id="UP000264719"/>
    </source>
</evidence>
<organism evidence="1 2">
    <name type="scientific">Roseovarius nubinhibens</name>
    <dbReference type="NCBI Taxonomy" id="314263"/>
    <lineage>
        <taxon>Bacteria</taxon>
        <taxon>Pseudomonadati</taxon>
        <taxon>Pseudomonadota</taxon>
        <taxon>Alphaproteobacteria</taxon>
        <taxon>Rhodobacterales</taxon>
        <taxon>Roseobacteraceae</taxon>
        <taxon>Roseovarius</taxon>
    </lineage>
</organism>
<accession>A0A348W773</accession>
<dbReference type="EMBL" id="DMVW01000012">
    <property type="protein sequence ID" value="HAR50385.1"/>
    <property type="molecule type" value="Genomic_DNA"/>
</dbReference>
<name>A0A348W773_9RHOB</name>
<sequence>MVNLWPTRASLAEDICRLNPRLKVTTGQVHKWPETGSIPPRYHHTILIAARERGFEVTAELIVELHTPTSEDAA</sequence>